<keyword evidence="3" id="KW-0456">Lyase</keyword>
<evidence type="ECO:0000256" key="1">
    <source>
        <dbReference type="ARBA" id="ARBA00022741"/>
    </source>
</evidence>
<dbReference type="PANTHER" id="PTHR16305:SF33">
    <property type="entry name" value="GUANYLATE CYCLASE DOMAIN-CONTAINING PROTEIN"/>
    <property type="match status" value="1"/>
</dbReference>
<dbReference type="GO" id="GO:0035556">
    <property type="term" value="P:intracellular signal transduction"/>
    <property type="evidence" value="ECO:0007669"/>
    <property type="project" value="InterPro"/>
</dbReference>
<organism evidence="5 6">
    <name type="scientific">Equus asinus</name>
    <name type="common">Donkey</name>
    <name type="synonym">Equus africanus asinus</name>
    <dbReference type="NCBI Taxonomy" id="9793"/>
    <lineage>
        <taxon>Eukaryota</taxon>
        <taxon>Metazoa</taxon>
        <taxon>Chordata</taxon>
        <taxon>Craniata</taxon>
        <taxon>Vertebrata</taxon>
        <taxon>Euteleostomi</taxon>
        <taxon>Mammalia</taxon>
        <taxon>Eutheria</taxon>
        <taxon>Laurasiatheria</taxon>
        <taxon>Perissodactyla</taxon>
        <taxon>Equidae</taxon>
        <taxon>Equus</taxon>
    </lineage>
</organism>
<dbReference type="InterPro" id="IPR001054">
    <property type="entry name" value="A/G_cyclase"/>
</dbReference>
<dbReference type="Gene3D" id="3.30.70.1230">
    <property type="entry name" value="Nucleotide cyclase"/>
    <property type="match status" value="2"/>
</dbReference>
<keyword evidence="2" id="KW-0067">ATP-binding</keyword>
<protein>
    <recommendedName>
        <fullName evidence="4">Guanylate cyclase domain-containing protein</fullName>
    </recommendedName>
</protein>
<dbReference type="InterPro" id="IPR029787">
    <property type="entry name" value="Nucleotide_cyclase"/>
</dbReference>
<dbReference type="FunFam" id="3.30.70.1230:FF:000021">
    <property type="entry name" value="Adenylate cyclase type 10"/>
    <property type="match status" value="1"/>
</dbReference>
<gene>
    <name evidence="5" type="primary">LOC106824540</name>
</gene>
<dbReference type="GO" id="GO:0004016">
    <property type="term" value="F:adenylate cyclase activity"/>
    <property type="evidence" value="ECO:0007669"/>
    <property type="project" value="TreeGrafter"/>
</dbReference>
<dbReference type="GO" id="GO:0005524">
    <property type="term" value="F:ATP binding"/>
    <property type="evidence" value="ECO:0007669"/>
    <property type="project" value="UniProtKB-KW"/>
</dbReference>
<evidence type="ECO:0000259" key="4">
    <source>
        <dbReference type="PROSITE" id="PS50125"/>
    </source>
</evidence>
<dbReference type="SUPFAM" id="SSF55073">
    <property type="entry name" value="Nucleotide cyclase"/>
    <property type="match status" value="2"/>
</dbReference>
<evidence type="ECO:0000256" key="3">
    <source>
        <dbReference type="ARBA" id="ARBA00023239"/>
    </source>
</evidence>
<dbReference type="PROSITE" id="PS50125">
    <property type="entry name" value="GUANYLATE_CYCLASE_2"/>
    <property type="match status" value="2"/>
</dbReference>
<proteinExistence type="predicted"/>
<evidence type="ECO:0000256" key="2">
    <source>
        <dbReference type="ARBA" id="ARBA00022840"/>
    </source>
</evidence>
<evidence type="ECO:0000313" key="5">
    <source>
        <dbReference type="Ensembl" id="ENSEASP00005037863.1"/>
    </source>
</evidence>
<dbReference type="FunFam" id="3.30.70.1230:FF:000017">
    <property type="entry name" value="Adenylate cyclase type 10"/>
    <property type="match status" value="1"/>
</dbReference>
<accession>A0A9L0ILB7</accession>
<dbReference type="GO" id="GO:0009190">
    <property type="term" value="P:cyclic nucleotide biosynthetic process"/>
    <property type="evidence" value="ECO:0007669"/>
    <property type="project" value="InterPro"/>
</dbReference>
<dbReference type="AlphaFoldDB" id="A0A9L0ILB7"/>
<dbReference type="Proteomes" id="UP000694387">
    <property type="component" value="Chromosome 8"/>
</dbReference>
<keyword evidence="1" id="KW-0547">Nucleotide-binding</keyword>
<reference evidence="5" key="2">
    <citation type="submission" date="2025-08" db="UniProtKB">
        <authorList>
            <consortium name="Ensembl"/>
        </authorList>
    </citation>
    <scope>IDENTIFICATION</scope>
</reference>
<dbReference type="SUPFAM" id="SSF52540">
    <property type="entry name" value="P-loop containing nucleoside triphosphate hydrolases"/>
    <property type="match status" value="1"/>
</dbReference>
<dbReference type="GeneTree" id="ENSGT00940000164212"/>
<name>A0A9L0ILB7_EQUAS</name>
<reference evidence="5 6" key="1">
    <citation type="journal article" date="2020" name="Nat. Commun.">
        <title>Donkey genomes provide new insights into domestication and selection for coat color.</title>
        <authorList>
            <person name="Wang"/>
            <person name="C."/>
            <person name="Li"/>
            <person name="H."/>
            <person name="Guo"/>
            <person name="Y."/>
            <person name="Huang"/>
            <person name="J."/>
            <person name="Sun"/>
            <person name="Y."/>
            <person name="Min"/>
            <person name="J."/>
            <person name="Wang"/>
            <person name="J."/>
            <person name="Fang"/>
            <person name="X."/>
            <person name="Zhao"/>
            <person name="Z."/>
            <person name="Wang"/>
            <person name="S."/>
            <person name="Zhang"/>
            <person name="Y."/>
            <person name="Liu"/>
            <person name="Q."/>
            <person name="Jiang"/>
            <person name="Q."/>
            <person name="Wang"/>
            <person name="X."/>
            <person name="Guo"/>
            <person name="Y."/>
            <person name="Yang"/>
            <person name="C."/>
            <person name="Wang"/>
            <person name="Y."/>
            <person name="Tian"/>
            <person name="F."/>
            <person name="Zhuang"/>
            <person name="G."/>
            <person name="Fan"/>
            <person name="Y."/>
            <person name="Gao"/>
            <person name="Q."/>
            <person name="Li"/>
            <person name="Y."/>
            <person name="Ju"/>
            <person name="Z."/>
            <person name="Li"/>
            <person name="J."/>
            <person name="Li"/>
            <person name="R."/>
            <person name="Hou"/>
            <person name="M."/>
            <person name="Yang"/>
            <person name="G."/>
            <person name="Liu"/>
            <person name="G."/>
            <person name="Liu"/>
            <person name="W."/>
            <person name="Guo"/>
            <person name="J."/>
            <person name="Pan"/>
            <person name="S."/>
            <person name="Fan"/>
            <person name="G."/>
            <person name="Zhang"/>
            <person name="W."/>
            <person name="Zhang"/>
            <person name="R."/>
            <person name="Yu"/>
            <person name="J."/>
            <person name="Zhang"/>
            <person name="X."/>
            <person name="Yin"/>
            <person name="Q."/>
            <person name="Ji"/>
            <person name="C."/>
            <person name="Jin"/>
            <person name="Y."/>
            <person name="Yue"/>
            <person name="G."/>
            <person name="Liu"/>
            <person name="M."/>
            <person name="Xu"/>
            <person name="J."/>
            <person name="Liu"/>
            <person name="S."/>
            <person name="Jordana"/>
            <person name="J."/>
            <person name="Noce"/>
            <person name="A."/>
            <person name="Amills"/>
            <person name="M."/>
            <person name="Wu"/>
            <person name="D.D."/>
            <person name="Li"/>
            <person name="S."/>
            <person name="Zhou"/>
            <person name="X. and Zhong"/>
            <person name="J."/>
        </authorList>
    </citation>
    <scope>NUCLEOTIDE SEQUENCE [LARGE SCALE GENOMIC DNA]</scope>
</reference>
<reference evidence="5" key="3">
    <citation type="submission" date="2025-09" db="UniProtKB">
        <authorList>
            <consortium name="Ensembl"/>
        </authorList>
    </citation>
    <scope>IDENTIFICATION</scope>
</reference>
<dbReference type="GO" id="GO:0005737">
    <property type="term" value="C:cytoplasm"/>
    <property type="evidence" value="ECO:0007669"/>
    <property type="project" value="TreeGrafter"/>
</dbReference>
<dbReference type="Ensembl" id="ENSEAST00005051036.1">
    <property type="protein sequence ID" value="ENSEASP00005037863.1"/>
    <property type="gene ID" value="ENSEASG00005035484.1"/>
</dbReference>
<keyword evidence="6" id="KW-1185">Reference proteome</keyword>
<dbReference type="InterPro" id="IPR027417">
    <property type="entry name" value="P-loop_NTPase"/>
</dbReference>
<dbReference type="PANTHER" id="PTHR16305">
    <property type="entry name" value="TESTICULAR SOLUBLE ADENYLYL CYCLASE"/>
    <property type="match status" value="1"/>
</dbReference>
<feature type="domain" description="Guanylate cyclase" evidence="4">
    <location>
        <begin position="45"/>
        <end position="182"/>
    </location>
</feature>
<dbReference type="CDD" id="cd07302">
    <property type="entry name" value="CHD"/>
    <property type="match status" value="1"/>
</dbReference>
<evidence type="ECO:0000313" key="6">
    <source>
        <dbReference type="Proteomes" id="UP000694387"/>
    </source>
</evidence>
<sequence>MATSEQVAAPLLWPIEARLAALLPDLLVFRKPRGSEPELATAQGVLLGVHVTGFTALMDRFSLTCKSERDMDKLAHIFSYYISDIVEHVLCFGGDILNITGNVLLALWTVEQNQLSDIITLVAKCSLEIQEKFGIYHTKEGQDLQLKIGLSAGRISQVIVGDEQRQYLLVIGRDVDDVQLAQRFAQANEIVLSWNCWKLCEQYMFEVEIMREDEAVKVGGWSHPLHILKRPSYYTGQCSGDTLRTALELDPDSALEQTLRKHIMKNLLKKIDEGQPMEYISEFRTVTMVLVSLEFHKTAWMLHLCHLIQEAALYISTVIEKGGGQLSRIFMFEKGCMFLCVFGLPGDKKPDECAHALKSSFSIFSFCWENLAETKLVSISITNGPVFCGMVGAVARHEYTVIGPKVSLVARMITAYPGLVSCDEVTYLRSMLPAYNFKKLPEKMMKNISNPGKMYEYLGHRRCIMFGKRHLARERNKNHLLLDREKELEAFQMAQQRCLHQKKGQAVLYEGGKGYGKSQLLAEINFLAQKEGDPLCIRGLPEADSTQCFYAVQTLMAIFFEIDTCPAYNRQECLRKQLQGMVQEPLHCLFNDLFFVKFPLSFEVSHMDDLARQKKVKACFFQVLQKAVRETPLIFLIDEAQYMDAASWEFWGTLLSSVPIIMVMTLTLPFTLCGWAQHFLQSPQAILVPISKLAATSLLRMACWELGVVSIPQELQIYLLHRCFGNPLYCEVLCQDLLSKDILLFRDLQKEEEENSKWESLSGKLSFPGFYPGPAAEVHSSAWHHLALMRHMPIPSVNQLDQLSPEEQLLVKCAAVIGHSIHVDLLQHLLPGWDENKLLQVLRALVDMHVLRWFTQSQELPAEPILEPSSIEIIKQTKEKEKSGKEELLLCFQTELLEFGVPLLREAAWELWPKAQQIALHLECACFLQDLACRCGSCHGGDFVSFHRFAICPTKSSSGTSRFCSYKDTGSVLTQVITEKLHPERDVLTTKPCHCEEILKLVLSPLTQHCLIIGETTCAFYYLLEAAAASLDLSDNYMAFFYLRKASSLLGQRSAFSFLKKHKVKICQFEEAAFCSLRSEVCFNMGQITLAKKLARQALRLLKRNFPCTWFGVLFQTFLEKYWHSWSLNQPPNNPSENKKKLAILQQRVHCLSLLWQLYNLEATASSRRFACLATLMQKNSAEEFANEAQVSKSWLYLWASLGNVECEGERPCLVPGFSMQILDEHLLSDNR</sequence>
<feature type="domain" description="Guanylate cyclase" evidence="4">
    <location>
        <begin position="377"/>
        <end position="413"/>
    </location>
</feature>